<evidence type="ECO:0000256" key="1">
    <source>
        <dbReference type="ARBA" id="ARBA00005417"/>
    </source>
</evidence>
<dbReference type="SUPFAM" id="SSF52540">
    <property type="entry name" value="P-loop containing nucleoside triphosphate hydrolases"/>
    <property type="match status" value="1"/>
</dbReference>
<dbReference type="PROSITE" id="PS50893">
    <property type="entry name" value="ABC_TRANSPORTER_2"/>
    <property type="match status" value="1"/>
</dbReference>
<reference evidence="6" key="1">
    <citation type="journal article" date="2020" name="mSystems">
        <title>Genome- and Community-Level Interaction Insights into Carbon Utilization and Element Cycling Functions of Hydrothermarchaeota in Hydrothermal Sediment.</title>
        <authorList>
            <person name="Zhou Z."/>
            <person name="Liu Y."/>
            <person name="Xu W."/>
            <person name="Pan J."/>
            <person name="Luo Z.H."/>
            <person name="Li M."/>
        </authorList>
    </citation>
    <scope>NUCLEOTIDE SEQUENCE [LARGE SCALE GENOMIC DNA]</scope>
    <source>
        <strain evidence="6">SpSt-1105</strain>
    </source>
</reference>
<evidence type="ECO:0000256" key="2">
    <source>
        <dbReference type="ARBA" id="ARBA00022448"/>
    </source>
</evidence>
<dbReference type="AlphaFoldDB" id="A0A7J3Z7S4"/>
<keyword evidence="2" id="KW-0813">Transport</keyword>
<dbReference type="Gene3D" id="3.40.50.300">
    <property type="entry name" value="P-loop containing nucleotide triphosphate hydrolases"/>
    <property type="match status" value="1"/>
</dbReference>
<evidence type="ECO:0000256" key="3">
    <source>
        <dbReference type="ARBA" id="ARBA00022741"/>
    </source>
</evidence>
<dbReference type="InterPro" id="IPR017871">
    <property type="entry name" value="ABC_transporter-like_CS"/>
</dbReference>
<dbReference type="EMBL" id="DRYQ01000070">
    <property type="protein sequence ID" value="HHQ50645.1"/>
    <property type="molecule type" value="Genomic_DNA"/>
</dbReference>
<dbReference type="InterPro" id="IPR003439">
    <property type="entry name" value="ABC_transporter-like_ATP-bd"/>
</dbReference>
<dbReference type="InterPro" id="IPR027417">
    <property type="entry name" value="P-loop_NTPase"/>
</dbReference>
<dbReference type="PANTHER" id="PTHR42734:SF5">
    <property type="entry name" value="IRON TRANSPORT SYSTEM ATP-BINDING PROTEIN HI_0361-RELATED"/>
    <property type="match status" value="1"/>
</dbReference>
<organism evidence="6">
    <name type="scientific">Ignisphaera aggregans</name>
    <dbReference type="NCBI Taxonomy" id="334771"/>
    <lineage>
        <taxon>Archaea</taxon>
        <taxon>Thermoproteota</taxon>
        <taxon>Thermoprotei</taxon>
        <taxon>Desulfurococcales</taxon>
        <taxon>Desulfurococcaceae</taxon>
        <taxon>Ignisphaera</taxon>
    </lineage>
</organism>
<dbReference type="GO" id="GO:0005524">
    <property type="term" value="F:ATP binding"/>
    <property type="evidence" value="ECO:0007669"/>
    <property type="project" value="UniProtKB-KW"/>
</dbReference>
<evidence type="ECO:0000313" key="6">
    <source>
        <dbReference type="EMBL" id="HHQ50645.1"/>
    </source>
</evidence>
<proteinExistence type="inferred from homology"/>
<name>A0A7J3Z7S4_9CREN</name>
<keyword evidence="3" id="KW-0547">Nucleotide-binding</keyword>
<dbReference type="InterPro" id="IPR050153">
    <property type="entry name" value="Metal_Ion_Import_ABC"/>
</dbReference>
<dbReference type="PANTHER" id="PTHR42734">
    <property type="entry name" value="METAL TRANSPORT SYSTEM ATP-BINDING PROTEIN TM_0124-RELATED"/>
    <property type="match status" value="1"/>
</dbReference>
<keyword evidence="4 6" id="KW-0067">ATP-binding</keyword>
<sequence>MCTLGENMRLEVIDMAIGYEKPLLEDINIELEKPLLLQVIGPNGAGKTTFLKTLAGLVKPLKGQVLVNGVKATANPEVAGKFMAFLPQLATTKQVGLLPISVWEFVEVGVRLCYRKKGKEISREGLRNSVREALKYVELDPSVWNKNMWRLSGGQRQRALIARVIACDAPILLLDEPFSSIDPEGKFDIAHLLGELRKEKIVIAACHDPELLMVQTDLIMLIGRGFYIMGKPSEVLRGDVLRKVYGESIVEFADHIHICDFHA</sequence>
<dbReference type="Pfam" id="PF00005">
    <property type="entry name" value="ABC_tran"/>
    <property type="match status" value="1"/>
</dbReference>
<dbReference type="SMART" id="SM00382">
    <property type="entry name" value="AAA"/>
    <property type="match status" value="1"/>
</dbReference>
<evidence type="ECO:0000259" key="5">
    <source>
        <dbReference type="PROSITE" id="PS50893"/>
    </source>
</evidence>
<evidence type="ECO:0000256" key="4">
    <source>
        <dbReference type="ARBA" id="ARBA00022840"/>
    </source>
</evidence>
<protein>
    <submittedName>
        <fullName evidence="6">Metal ABC transporter ATP-binding protein</fullName>
    </submittedName>
</protein>
<comment type="caution">
    <text evidence="6">The sequence shown here is derived from an EMBL/GenBank/DDBJ whole genome shotgun (WGS) entry which is preliminary data.</text>
</comment>
<dbReference type="PROSITE" id="PS00211">
    <property type="entry name" value="ABC_TRANSPORTER_1"/>
    <property type="match status" value="1"/>
</dbReference>
<dbReference type="InterPro" id="IPR003593">
    <property type="entry name" value="AAA+_ATPase"/>
</dbReference>
<gene>
    <name evidence="6" type="ORF">ENM66_04765</name>
</gene>
<dbReference type="GO" id="GO:0016887">
    <property type="term" value="F:ATP hydrolysis activity"/>
    <property type="evidence" value="ECO:0007669"/>
    <property type="project" value="InterPro"/>
</dbReference>
<accession>A0A7J3Z7S4</accession>
<comment type="similarity">
    <text evidence="1">Belongs to the ABC transporter superfamily.</text>
</comment>
<feature type="domain" description="ABC transporter" evidence="5">
    <location>
        <begin position="8"/>
        <end position="248"/>
    </location>
</feature>